<protein>
    <submittedName>
        <fullName evidence="2">Uncharacterized protein</fullName>
    </submittedName>
</protein>
<sequence length="88" mass="9248">MENSIEAAAATSSRRPHLALLPARHGPPDPHGRTGQAPCRPPCLRDALSRLRSSDNLVAFVADIFGTDAFDVSRELGVPPSSSTSPSS</sequence>
<organism evidence="2 3">
    <name type="scientific">Ensete ventricosum</name>
    <name type="common">Abyssinian banana</name>
    <name type="synonym">Musa ensete</name>
    <dbReference type="NCBI Taxonomy" id="4639"/>
    <lineage>
        <taxon>Eukaryota</taxon>
        <taxon>Viridiplantae</taxon>
        <taxon>Streptophyta</taxon>
        <taxon>Embryophyta</taxon>
        <taxon>Tracheophyta</taxon>
        <taxon>Spermatophyta</taxon>
        <taxon>Magnoliopsida</taxon>
        <taxon>Liliopsida</taxon>
        <taxon>Zingiberales</taxon>
        <taxon>Musaceae</taxon>
        <taxon>Ensete</taxon>
    </lineage>
</organism>
<comment type="caution">
    <text evidence="2">The sequence shown here is derived from an EMBL/GenBank/DDBJ whole genome shotgun (WGS) entry which is preliminary data.</text>
</comment>
<name>A0AAV8QIL5_ENSVE</name>
<evidence type="ECO:0000313" key="3">
    <source>
        <dbReference type="Proteomes" id="UP001222027"/>
    </source>
</evidence>
<proteinExistence type="predicted"/>
<reference evidence="2 3" key="1">
    <citation type="submission" date="2022-12" db="EMBL/GenBank/DDBJ databases">
        <title>Chromosome-scale assembly of the Ensete ventricosum genome.</title>
        <authorList>
            <person name="Dussert Y."/>
            <person name="Stocks J."/>
            <person name="Wendawek A."/>
            <person name="Woldeyes F."/>
            <person name="Nichols R.A."/>
            <person name="Borrell J.S."/>
        </authorList>
    </citation>
    <scope>NUCLEOTIDE SEQUENCE [LARGE SCALE GENOMIC DNA]</scope>
    <source>
        <strain evidence="3">cv. Maze</strain>
        <tissue evidence="2">Seeds</tissue>
    </source>
</reference>
<evidence type="ECO:0000256" key="1">
    <source>
        <dbReference type="SAM" id="MobiDB-lite"/>
    </source>
</evidence>
<gene>
    <name evidence="2" type="ORF">OPV22_020340</name>
</gene>
<dbReference type="EMBL" id="JAQQAF010000006">
    <property type="protein sequence ID" value="KAJ8476613.1"/>
    <property type="molecule type" value="Genomic_DNA"/>
</dbReference>
<keyword evidence="3" id="KW-1185">Reference proteome</keyword>
<evidence type="ECO:0000313" key="2">
    <source>
        <dbReference type="EMBL" id="KAJ8476613.1"/>
    </source>
</evidence>
<feature type="region of interest" description="Disordered" evidence="1">
    <location>
        <begin position="1"/>
        <end position="41"/>
    </location>
</feature>
<accession>A0AAV8QIL5</accession>
<dbReference type="AlphaFoldDB" id="A0AAV8QIL5"/>
<dbReference type="Proteomes" id="UP001222027">
    <property type="component" value="Unassembled WGS sequence"/>
</dbReference>
<dbReference type="Gene3D" id="3.40.50.2000">
    <property type="entry name" value="Glycogen Phosphorylase B"/>
    <property type="match status" value="1"/>
</dbReference>